<accession>A0AAU9JCX4</accession>
<evidence type="ECO:0000313" key="4">
    <source>
        <dbReference type="Proteomes" id="UP001162131"/>
    </source>
</evidence>
<evidence type="ECO:0000256" key="1">
    <source>
        <dbReference type="SAM" id="Coils"/>
    </source>
</evidence>
<comment type="caution">
    <text evidence="3">The sequence shown here is derived from an EMBL/GenBank/DDBJ whole genome shotgun (WGS) entry which is preliminary data.</text>
</comment>
<keyword evidence="4" id="KW-1185">Reference proteome</keyword>
<dbReference type="Proteomes" id="UP001162131">
    <property type="component" value="Unassembled WGS sequence"/>
</dbReference>
<keyword evidence="2" id="KW-0472">Membrane</keyword>
<feature type="transmembrane region" description="Helical" evidence="2">
    <location>
        <begin position="251"/>
        <end position="269"/>
    </location>
</feature>
<keyword evidence="2" id="KW-0812">Transmembrane</keyword>
<proteinExistence type="predicted"/>
<protein>
    <recommendedName>
        <fullName evidence="5">Protein TIC 214</fullName>
    </recommendedName>
</protein>
<dbReference type="AlphaFoldDB" id="A0AAU9JCX4"/>
<reference evidence="3" key="1">
    <citation type="submission" date="2021-09" db="EMBL/GenBank/DDBJ databases">
        <authorList>
            <consortium name="AG Swart"/>
            <person name="Singh M."/>
            <person name="Singh A."/>
            <person name="Seah K."/>
            <person name="Emmerich C."/>
        </authorList>
    </citation>
    <scope>NUCLEOTIDE SEQUENCE</scope>
    <source>
        <strain evidence="3">ATCC30299</strain>
    </source>
</reference>
<keyword evidence="1" id="KW-0175">Coiled coil</keyword>
<sequence length="554" mass="66650">MSKNHLDLEHLYVYTESDKDQYLSAYLSCCRSSNSGTSNLNSKRIRNNSLLGEFEELELKFSQYDMLKVPEFKFEKEDLIKEKTKITNLLGTPSPRSGNKEISFRLKREVFPIPYKKAKFRGPAFRINLGPGDYSPSQKQTISGGYFPIESRFEESFEGKVEWFLSKRRRRNLSFSNKISERNQDMTQYLPEKKSKIHCEKANKHNITLETVKEAKKRIDKINRETKENRLKYKMQRFMFNEKRAEFKQIYTSWIILSSIIGLHTIIYYKTEGKKRRRARVKKQISFLYLISRILGKLKLCLLKNRRLNLMWKLSKNVMRIKKWVNNRRSLHLKILNNEIFKRKKNQNTFLTLMTQYWKYKKALQVGLNSIIDIKKARFHALMLLWVKIQSNLIKKYRKNGKIKVDRPEKLMPQKVIEENLQKYYRNQAKLYIEKFNKYKAKCREIDEYKERELKEIEFDALLSENIIEEPTEWVYPQVPTFILYSNENLLKKRVVQVIHFYAINKIQDDCPSPKNINRLQRRSIQIFPEEYARFQNKIKHKDTSERRRPSNFA</sequence>
<organism evidence="3 4">
    <name type="scientific">Blepharisma stoltei</name>
    <dbReference type="NCBI Taxonomy" id="1481888"/>
    <lineage>
        <taxon>Eukaryota</taxon>
        <taxon>Sar</taxon>
        <taxon>Alveolata</taxon>
        <taxon>Ciliophora</taxon>
        <taxon>Postciliodesmatophora</taxon>
        <taxon>Heterotrichea</taxon>
        <taxon>Heterotrichida</taxon>
        <taxon>Blepharismidae</taxon>
        <taxon>Blepharisma</taxon>
    </lineage>
</organism>
<keyword evidence="2" id="KW-1133">Transmembrane helix</keyword>
<feature type="coiled-coil region" evidence="1">
    <location>
        <begin position="205"/>
        <end position="232"/>
    </location>
</feature>
<evidence type="ECO:0000256" key="2">
    <source>
        <dbReference type="SAM" id="Phobius"/>
    </source>
</evidence>
<name>A0AAU9JCX4_9CILI</name>
<evidence type="ECO:0000313" key="3">
    <source>
        <dbReference type="EMBL" id="CAG9323496.1"/>
    </source>
</evidence>
<gene>
    <name evidence="3" type="ORF">BSTOLATCC_MIC34145</name>
</gene>
<evidence type="ECO:0008006" key="5">
    <source>
        <dbReference type="Google" id="ProtNLM"/>
    </source>
</evidence>
<dbReference type="EMBL" id="CAJZBQ010000034">
    <property type="protein sequence ID" value="CAG9323496.1"/>
    <property type="molecule type" value="Genomic_DNA"/>
</dbReference>